<evidence type="ECO:0000256" key="3">
    <source>
        <dbReference type="ARBA" id="ARBA00023002"/>
    </source>
</evidence>
<dbReference type="CDD" id="cd08187">
    <property type="entry name" value="BDH"/>
    <property type="match status" value="1"/>
</dbReference>
<dbReference type="PANTHER" id="PTHR43633:SF1">
    <property type="entry name" value="ALCOHOL DEHYDROGENASE YQHD"/>
    <property type="match status" value="1"/>
</dbReference>
<dbReference type="GO" id="GO:1990002">
    <property type="term" value="F:methylglyoxal reductase (NADPH) (acetol producing) activity"/>
    <property type="evidence" value="ECO:0007669"/>
    <property type="project" value="TreeGrafter"/>
</dbReference>
<keyword evidence="7" id="KW-1185">Reference proteome</keyword>
<evidence type="ECO:0000313" key="7">
    <source>
        <dbReference type="Proteomes" id="UP000547931"/>
    </source>
</evidence>
<sequence>MRNFEYYNPTKIIFGEDTIRRLDDLVPRDARILILYGGSSAEKTGTLDEVRCALADRPIREFGGIEPNPTYETMMKAVELVRNSEVDFLLAVGGGSVIDGTKFVAAAVNFDGEPWCILEEHGRNIRGALPFGTVLTLPATGSEMNKVAVITNKAKQAKLDLISSFVFPRFSILDPTKTYTLPLRQVANGVADAFMHIIEQYLTYPANGMVQDRLAEGLLQTLVEIGSQAISSPNDYDIRANLMWAAASALSGLVGAGVPQDWSTHMIGHELTALYGIDHARTLSILLPANLQIRRESKRGKLLQYGERVWGISSGNEEQRIDQAIAHTRSFFENLGLETRLSDYNLGVDDIERVIEQLEAHGMTQLGENRDVTLDISRQILQASL</sequence>
<feature type="domain" description="Alcohol dehydrogenase iron-type/glycerol dehydrogenase GldA" evidence="4">
    <location>
        <begin position="9"/>
        <end position="175"/>
    </location>
</feature>
<organism evidence="6 7">
    <name type="scientific">Photorhabdus stackebrandtii</name>
    <dbReference type="NCBI Taxonomy" id="1123042"/>
    <lineage>
        <taxon>Bacteria</taxon>
        <taxon>Pseudomonadati</taxon>
        <taxon>Pseudomonadota</taxon>
        <taxon>Gammaproteobacteria</taxon>
        <taxon>Enterobacterales</taxon>
        <taxon>Morganellaceae</taxon>
        <taxon>Photorhabdus</taxon>
    </lineage>
</organism>
<evidence type="ECO:0000259" key="5">
    <source>
        <dbReference type="Pfam" id="PF25137"/>
    </source>
</evidence>
<dbReference type="AlphaFoldDB" id="A0A7X5QIZ2"/>
<dbReference type="PANTHER" id="PTHR43633">
    <property type="entry name" value="ALCOHOL DEHYDROGENASE YQHD"/>
    <property type="match status" value="1"/>
</dbReference>
<dbReference type="Gene3D" id="3.40.50.1970">
    <property type="match status" value="1"/>
</dbReference>
<evidence type="ECO:0000259" key="4">
    <source>
        <dbReference type="Pfam" id="PF00465"/>
    </source>
</evidence>
<comment type="similarity">
    <text evidence="2">Belongs to the iron-containing alcohol dehydrogenase family.</text>
</comment>
<evidence type="ECO:0000256" key="1">
    <source>
        <dbReference type="ARBA" id="ARBA00001962"/>
    </source>
</evidence>
<keyword evidence="3" id="KW-0560">Oxidoreductase</keyword>
<comment type="caution">
    <text evidence="6">The sequence shown here is derived from an EMBL/GenBank/DDBJ whole genome shotgun (WGS) entry which is preliminary data.</text>
</comment>
<dbReference type="InterPro" id="IPR018211">
    <property type="entry name" value="ADH_Fe_CS"/>
</dbReference>
<proteinExistence type="inferred from homology"/>
<dbReference type="Pfam" id="PF00465">
    <property type="entry name" value="Fe-ADH"/>
    <property type="match status" value="1"/>
</dbReference>
<dbReference type="Gene3D" id="1.20.1090.10">
    <property type="entry name" value="Dehydroquinate synthase-like - alpha domain"/>
    <property type="match status" value="1"/>
</dbReference>
<evidence type="ECO:0000256" key="2">
    <source>
        <dbReference type="ARBA" id="ARBA00007358"/>
    </source>
</evidence>
<gene>
    <name evidence="6" type="ORF">C5470_02330</name>
</gene>
<accession>A0A7X5QIZ2</accession>
<name>A0A7X5QIZ2_9GAMM</name>
<dbReference type="InterPro" id="IPR056798">
    <property type="entry name" value="ADH_Fe_C"/>
</dbReference>
<dbReference type="PROSITE" id="PS00913">
    <property type="entry name" value="ADH_IRON_1"/>
    <property type="match status" value="1"/>
</dbReference>
<protein>
    <submittedName>
        <fullName evidence="6">NADH-dependent alcohol dehydrogenase</fullName>
    </submittedName>
</protein>
<dbReference type="InterPro" id="IPR044731">
    <property type="entry name" value="BDH-like"/>
</dbReference>
<evidence type="ECO:0000313" key="6">
    <source>
        <dbReference type="EMBL" id="NHB95317.1"/>
    </source>
</evidence>
<dbReference type="InterPro" id="IPR001670">
    <property type="entry name" value="ADH_Fe/GldA"/>
</dbReference>
<dbReference type="SUPFAM" id="SSF56796">
    <property type="entry name" value="Dehydroquinate synthase-like"/>
    <property type="match status" value="1"/>
</dbReference>
<dbReference type="GO" id="GO:0008106">
    <property type="term" value="F:alcohol dehydrogenase (NADP+) activity"/>
    <property type="evidence" value="ECO:0007669"/>
    <property type="project" value="TreeGrafter"/>
</dbReference>
<dbReference type="Proteomes" id="UP000547931">
    <property type="component" value="Unassembled WGS sequence"/>
</dbReference>
<feature type="domain" description="Fe-containing alcohol dehydrogenase-like C-terminal" evidence="5">
    <location>
        <begin position="188"/>
        <end position="356"/>
    </location>
</feature>
<dbReference type="EMBL" id="PUJV01000002">
    <property type="protein sequence ID" value="NHB95317.1"/>
    <property type="molecule type" value="Genomic_DNA"/>
</dbReference>
<dbReference type="GO" id="GO:0005829">
    <property type="term" value="C:cytosol"/>
    <property type="evidence" value="ECO:0007669"/>
    <property type="project" value="TreeGrafter"/>
</dbReference>
<dbReference type="PROSITE" id="PS00060">
    <property type="entry name" value="ADH_IRON_2"/>
    <property type="match status" value="1"/>
</dbReference>
<reference evidence="6 7" key="1">
    <citation type="submission" date="2018-02" db="EMBL/GenBank/DDBJ databases">
        <authorList>
            <person name="Machado R.A."/>
        </authorList>
    </citation>
    <scope>NUCLEOTIDE SEQUENCE [LARGE SCALE GENOMIC DNA]</scope>
    <source>
        <strain evidence="6 7">DSM 23271</strain>
    </source>
</reference>
<dbReference type="GO" id="GO:0046872">
    <property type="term" value="F:metal ion binding"/>
    <property type="evidence" value="ECO:0007669"/>
    <property type="project" value="InterPro"/>
</dbReference>
<dbReference type="FunFam" id="3.40.50.1970:FF:000003">
    <property type="entry name" value="Alcohol dehydrogenase, iron-containing"/>
    <property type="match status" value="1"/>
</dbReference>
<dbReference type="Pfam" id="PF25137">
    <property type="entry name" value="ADH_Fe_C"/>
    <property type="match status" value="1"/>
</dbReference>
<dbReference type="GO" id="GO:1990362">
    <property type="term" value="F:butanol dehydrogenase (NAD+) activity"/>
    <property type="evidence" value="ECO:0007669"/>
    <property type="project" value="InterPro"/>
</dbReference>
<dbReference type="RefSeq" id="WP_166285614.1">
    <property type="nucleotide sequence ID" value="NZ_CAWPIE010000002.1"/>
</dbReference>
<comment type="cofactor">
    <cofactor evidence="1">
        <name>Fe cation</name>
        <dbReference type="ChEBI" id="CHEBI:24875"/>
    </cofactor>
</comment>